<keyword evidence="1" id="KW-0175">Coiled coil</keyword>
<dbReference type="GO" id="GO:0043683">
    <property type="term" value="P:type IV pilus assembly"/>
    <property type="evidence" value="ECO:0007669"/>
    <property type="project" value="TreeGrafter"/>
</dbReference>
<feature type="transmembrane region" description="Helical" evidence="2">
    <location>
        <begin position="21"/>
        <end position="44"/>
    </location>
</feature>
<dbReference type="InterPro" id="IPR007813">
    <property type="entry name" value="PilN"/>
</dbReference>
<keyword evidence="2" id="KW-1133">Transmembrane helix</keyword>
<evidence type="ECO:0000256" key="2">
    <source>
        <dbReference type="SAM" id="Phobius"/>
    </source>
</evidence>
<accession>A0A557P0V0</accession>
<organism evidence="3 4">
    <name type="scientific">Vibrio algivorus</name>
    <dbReference type="NCBI Taxonomy" id="1667024"/>
    <lineage>
        <taxon>Bacteria</taxon>
        <taxon>Pseudomonadati</taxon>
        <taxon>Pseudomonadota</taxon>
        <taxon>Gammaproteobacteria</taxon>
        <taxon>Vibrionales</taxon>
        <taxon>Vibrionaceae</taxon>
        <taxon>Vibrio</taxon>
    </lineage>
</organism>
<dbReference type="AlphaFoldDB" id="A0A557P0V0"/>
<dbReference type="EMBL" id="VMKJ01000032">
    <property type="protein sequence ID" value="TVO34298.1"/>
    <property type="molecule type" value="Genomic_DNA"/>
</dbReference>
<dbReference type="PANTHER" id="PTHR40278:SF2">
    <property type="entry name" value="TYPE IV PILUS INNER MEMBRANE COMPONENT PILN"/>
    <property type="match status" value="1"/>
</dbReference>
<comment type="caution">
    <text evidence="3">The sequence shown here is derived from an EMBL/GenBank/DDBJ whole genome shotgun (WGS) entry which is preliminary data.</text>
</comment>
<dbReference type="GO" id="GO:0043107">
    <property type="term" value="P:type IV pilus-dependent motility"/>
    <property type="evidence" value="ECO:0007669"/>
    <property type="project" value="TreeGrafter"/>
</dbReference>
<feature type="coiled-coil region" evidence="1">
    <location>
        <begin position="48"/>
        <end position="78"/>
    </location>
</feature>
<keyword evidence="2" id="KW-0812">Transmembrane</keyword>
<dbReference type="Pfam" id="PF05137">
    <property type="entry name" value="PilN"/>
    <property type="match status" value="1"/>
</dbReference>
<dbReference type="OrthoDB" id="5296173at2"/>
<reference evidence="3 4" key="1">
    <citation type="submission" date="2019-07" db="EMBL/GenBank/DDBJ databases">
        <title>The draft genome sequence of Vibrio algivorus M1486.</title>
        <authorList>
            <person name="Meng X."/>
        </authorList>
    </citation>
    <scope>NUCLEOTIDE SEQUENCE [LARGE SCALE GENOMIC DNA]</scope>
    <source>
        <strain evidence="3 4">M1486</strain>
    </source>
</reference>
<evidence type="ECO:0000313" key="4">
    <source>
        <dbReference type="Proteomes" id="UP000319828"/>
    </source>
</evidence>
<dbReference type="RefSeq" id="WP_144388752.1">
    <property type="nucleotide sequence ID" value="NZ_CANNCB010000024.1"/>
</dbReference>
<proteinExistence type="predicted"/>
<sequence>MLHDINLLPWREEKRQQYKQRFYGMVVLGILAALMLQWFASLYIDHLKDQQKSRNQQLQAYITKLDKELVNLKEIEAKHKSILTRLRLVESLQNERNKTTDFMNLMPELVPEGVYVDKIKMSGREVEMAGVSDRTARLATMLDNFENSMWLVDVEMHSIISGKVLFGKKFQSFKLSFRFEEEPPEQAKDGQTIAKQGGQ</sequence>
<dbReference type="Proteomes" id="UP000319828">
    <property type="component" value="Unassembled WGS sequence"/>
</dbReference>
<dbReference type="InterPro" id="IPR052534">
    <property type="entry name" value="Extracell_DNA_Util/SecSys_Comp"/>
</dbReference>
<evidence type="ECO:0000313" key="3">
    <source>
        <dbReference type="EMBL" id="TVO34298.1"/>
    </source>
</evidence>
<name>A0A557P0V0_9VIBR</name>
<dbReference type="PANTHER" id="PTHR40278">
    <property type="entry name" value="DNA UTILIZATION PROTEIN HOFN"/>
    <property type="match status" value="1"/>
</dbReference>
<evidence type="ECO:0000256" key="1">
    <source>
        <dbReference type="SAM" id="Coils"/>
    </source>
</evidence>
<protein>
    <submittedName>
        <fullName evidence="3">PilN domain-containing protein</fullName>
    </submittedName>
</protein>
<keyword evidence="2" id="KW-0472">Membrane</keyword>
<gene>
    <name evidence="3" type="ORF">FOF44_13660</name>
</gene>